<sequence>MSVLILDRRGWSDFAAARVCGHSGRGRTQKGGMQAMRVCVQVPCNNATTNMLRLGDPHIAVVLTNSPGTARIDALSGRSEASFEAQQGAGCVDAATTCMECHDGTVSCGWWNIHFSEATERERELLLLLASLLPFVASHADYCLSADHGCCASTSDVVCRHFTAPVKHTSLRMHWLWIWCRACSWHYFARLLFTALRQIDASPPESFTAAPCVVLPAQYSPVVWRLADSKTPLRWDMQGCGLPLTVLGTAVWMRRPQERMYCGTMKCVKYAESQRLQ</sequence>
<name>Q4D8Y0_TRYCC</name>
<dbReference type="InterPro" id="IPR021547">
    <property type="entry name" value="DUF2826"/>
</dbReference>
<keyword evidence="2" id="KW-1185">Reference proteome</keyword>
<evidence type="ECO:0000313" key="1">
    <source>
        <dbReference type="EMBL" id="EAN88982.1"/>
    </source>
</evidence>
<dbReference type="RefSeq" id="XP_810833.1">
    <property type="nucleotide sequence ID" value="XM_805740.1"/>
</dbReference>
<proteinExistence type="predicted"/>
<dbReference type="PaxDb" id="353153-Q4D8Y0"/>
<gene>
    <name evidence="1" type="ORF">Tc00.1047053508011.50</name>
</gene>
<accession>Q4D8Y0</accession>
<comment type="caution">
    <text evidence="1">The sequence shown here is derived from an EMBL/GenBank/DDBJ whole genome shotgun (WGS) entry which is preliminary data.</text>
</comment>
<organism evidence="1 2">
    <name type="scientific">Trypanosoma cruzi (strain CL Brener)</name>
    <dbReference type="NCBI Taxonomy" id="353153"/>
    <lineage>
        <taxon>Eukaryota</taxon>
        <taxon>Discoba</taxon>
        <taxon>Euglenozoa</taxon>
        <taxon>Kinetoplastea</taxon>
        <taxon>Metakinetoplastina</taxon>
        <taxon>Trypanosomatida</taxon>
        <taxon>Trypanosomatidae</taxon>
        <taxon>Trypanosoma</taxon>
        <taxon>Schizotrypanum</taxon>
    </lineage>
</organism>
<dbReference type="EMBL" id="AAHK01000800">
    <property type="protein sequence ID" value="EAN88982.1"/>
    <property type="molecule type" value="Genomic_DNA"/>
</dbReference>
<evidence type="ECO:0000313" key="2">
    <source>
        <dbReference type="Proteomes" id="UP000002296"/>
    </source>
</evidence>
<dbReference type="KEGG" id="tcr:508011.50"/>
<dbReference type="Pfam" id="PF11442">
    <property type="entry name" value="DUF2826"/>
    <property type="match status" value="1"/>
</dbReference>
<dbReference type="VEuPathDB" id="TriTrypDB:TcCLB.508011.50"/>
<dbReference type="Proteomes" id="UP000002296">
    <property type="component" value="Unassembled WGS sequence"/>
</dbReference>
<dbReference type="InParanoid" id="Q4D8Y0"/>
<dbReference type="AlphaFoldDB" id="Q4D8Y0"/>
<dbReference type="GeneID" id="3541710"/>
<protein>
    <submittedName>
        <fullName evidence="1">Uncharacterized protein</fullName>
    </submittedName>
</protein>
<reference evidence="1 2" key="1">
    <citation type="journal article" date="2005" name="Science">
        <title>The genome sequence of Trypanosoma cruzi, etiologic agent of Chagas disease.</title>
        <authorList>
            <person name="El-Sayed N.M."/>
            <person name="Myler P.J."/>
            <person name="Bartholomeu D.C."/>
            <person name="Nilsson D."/>
            <person name="Aggarwal G."/>
            <person name="Tran A.N."/>
            <person name="Ghedin E."/>
            <person name="Worthey E.A."/>
            <person name="Delcher A.L."/>
            <person name="Blandin G."/>
            <person name="Westenberger S.J."/>
            <person name="Caler E."/>
            <person name="Cerqueira G.C."/>
            <person name="Branche C."/>
            <person name="Haas B."/>
            <person name="Anupama A."/>
            <person name="Arner E."/>
            <person name="Aslund L."/>
            <person name="Attipoe P."/>
            <person name="Bontempi E."/>
            <person name="Bringaud F."/>
            <person name="Burton P."/>
            <person name="Cadag E."/>
            <person name="Campbell D.A."/>
            <person name="Carrington M."/>
            <person name="Crabtree J."/>
            <person name="Darban H."/>
            <person name="da Silveira J.F."/>
            <person name="de Jong P."/>
            <person name="Edwards K."/>
            <person name="Englund P.T."/>
            <person name="Fazelina G."/>
            <person name="Feldblyum T."/>
            <person name="Ferella M."/>
            <person name="Frasch A.C."/>
            <person name="Gull K."/>
            <person name="Horn D."/>
            <person name="Hou L."/>
            <person name="Huang Y."/>
            <person name="Kindlund E."/>
            <person name="Klingbeil M."/>
            <person name="Kluge S."/>
            <person name="Koo H."/>
            <person name="Lacerda D."/>
            <person name="Levin M.J."/>
            <person name="Lorenzi H."/>
            <person name="Louie T."/>
            <person name="Machado C.R."/>
            <person name="McCulloch R."/>
            <person name="McKenna A."/>
            <person name="Mizuno Y."/>
            <person name="Mottram J.C."/>
            <person name="Nelson S."/>
            <person name="Ochaya S."/>
            <person name="Osoegawa K."/>
            <person name="Pai G."/>
            <person name="Parsons M."/>
            <person name="Pentony M."/>
            <person name="Pettersson U."/>
            <person name="Pop M."/>
            <person name="Ramirez J.L."/>
            <person name="Rinta J."/>
            <person name="Robertson L."/>
            <person name="Salzberg S.L."/>
            <person name="Sanchez D.O."/>
            <person name="Seyler A."/>
            <person name="Sharma R."/>
            <person name="Shetty J."/>
            <person name="Simpson A.J."/>
            <person name="Sisk E."/>
            <person name="Tammi M.T."/>
            <person name="Tarleton R."/>
            <person name="Teixeira S."/>
            <person name="Van Aken S."/>
            <person name="Vogt C."/>
            <person name="Ward P.N."/>
            <person name="Wickstead B."/>
            <person name="Wortman J."/>
            <person name="White O."/>
            <person name="Fraser C.M."/>
            <person name="Stuart K.D."/>
            <person name="Andersson B."/>
        </authorList>
    </citation>
    <scope>NUCLEOTIDE SEQUENCE [LARGE SCALE GENOMIC DNA]</scope>
    <source>
        <strain evidence="1 2">CL Brener</strain>
    </source>
</reference>